<accession>A0ABU7JAW4</accession>
<evidence type="ECO:0000256" key="1">
    <source>
        <dbReference type="SAM" id="MobiDB-lite"/>
    </source>
</evidence>
<organism evidence="2 3">
    <name type="scientific">Alkalimonas cellulosilytica</name>
    <dbReference type="NCBI Taxonomy" id="3058395"/>
    <lineage>
        <taxon>Bacteria</taxon>
        <taxon>Pseudomonadati</taxon>
        <taxon>Pseudomonadota</taxon>
        <taxon>Gammaproteobacteria</taxon>
        <taxon>Alkalimonas</taxon>
    </lineage>
</organism>
<evidence type="ECO:0000313" key="3">
    <source>
        <dbReference type="Proteomes" id="UP001336314"/>
    </source>
</evidence>
<dbReference type="Proteomes" id="UP001336314">
    <property type="component" value="Unassembled WGS sequence"/>
</dbReference>
<sequence>MDKKEAATAKERQAKHRAEMQAKGLKPLSVGFVHERYHKALKELVAKVNEGGFSDDLRTKTVTDTAEIDKLKERITALRGALHATKADLNAQMSLVKKQAEQTGELRERLLAFKKVFWRFYWRS</sequence>
<dbReference type="EMBL" id="JAUHLI010000041">
    <property type="protein sequence ID" value="MEE2003423.1"/>
    <property type="molecule type" value="Genomic_DNA"/>
</dbReference>
<dbReference type="RefSeq" id="WP_330130442.1">
    <property type="nucleotide sequence ID" value="NZ_JAUHLI010000041.1"/>
</dbReference>
<proteinExistence type="predicted"/>
<name>A0ABU7JAW4_9GAMM</name>
<keyword evidence="3" id="KW-1185">Reference proteome</keyword>
<evidence type="ECO:0000313" key="2">
    <source>
        <dbReference type="EMBL" id="MEE2003423.1"/>
    </source>
</evidence>
<reference evidence="2 3" key="1">
    <citation type="submission" date="2023-07" db="EMBL/GenBank/DDBJ databases">
        <title>Alkalimonas sp., MEB108 novel, alkaliphilic bacterium isolated from Lonar Lake, India.</title>
        <authorList>
            <person name="Joshi A."/>
            <person name="Thite S."/>
        </authorList>
    </citation>
    <scope>NUCLEOTIDE SEQUENCE [LARGE SCALE GENOMIC DNA]</scope>
    <source>
        <strain evidence="2 3">MEB108</strain>
    </source>
</reference>
<protein>
    <submittedName>
        <fullName evidence="2">Uncharacterized protein</fullName>
    </submittedName>
</protein>
<gene>
    <name evidence="2" type="ORF">QWY20_18410</name>
</gene>
<comment type="caution">
    <text evidence="2">The sequence shown here is derived from an EMBL/GenBank/DDBJ whole genome shotgun (WGS) entry which is preliminary data.</text>
</comment>
<feature type="region of interest" description="Disordered" evidence="1">
    <location>
        <begin position="1"/>
        <end position="20"/>
    </location>
</feature>